<dbReference type="InterPro" id="IPR008927">
    <property type="entry name" value="6-PGluconate_DH-like_C_sf"/>
</dbReference>
<comment type="catalytic activity">
    <reaction evidence="12">
        <text>a (3S)-3-hydroxyacyl-CoA + NAD(+) = a 3-oxoacyl-CoA + NADH + H(+)</text>
        <dbReference type="Rhea" id="RHEA:22432"/>
        <dbReference type="ChEBI" id="CHEBI:15378"/>
        <dbReference type="ChEBI" id="CHEBI:57318"/>
        <dbReference type="ChEBI" id="CHEBI:57540"/>
        <dbReference type="ChEBI" id="CHEBI:57945"/>
        <dbReference type="ChEBI" id="CHEBI:90726"/>
        <dbReference type="EC" id="1.1.1.35"/>
    </reaction>
</comment>
<dbReference type="Gene3D" id="3.40.50.720">
    <property type="entry name" value="NAD(P)-binding Rossmann-like Domain"/>
    <property type="match status" value="1"/>
</dbReference>
<keyword evidence="8" id="KW-0520">NAD</keyword>
<dbReference type="Pfam" id="PF00725">
    <property type="entry name" value="3HCDH"/>
    <property type="match status" value="1"/>
</dbReference>
<dbReference type="GO" id="GO:0004300">
    <property type="term" value="F:enoyl-CoA hydratase activity"/>
    <property type="evidence" value="ECO:0007669"/>
    <property type="project" value="TreeGrafter"/>
</dbReference>
<dbReference type="EMBL" id="SAYU02000096">
    <property type="protein sequence ID" value="NHA70079.1"/>
    <property type="molecule type" value="Genomic_DNA"/>
</dbReference>
<dbReference type="RefSeq" id="WP_165566995.1">
    <property type="nucleotide sequence ID" value="NZ_SAYU02000096.1"/>
</dbReference>
<feature type="domain" description="3-hydroxyacyl-CoA dehydrogenase C-terminal" evidence="13">
    <location>
        <begin position="423"/>
        <end position="523"/>
    </location>
</feature>
<dbReference type="Pfam" id="PF00378">
    <property type="entry name" value="ECH_1"/>
    <property type="match status" value="1"/>
</dbReference>
<evidence type="ECO:0000256" key="10">
    <source>
        <dbReference type="ARBA" id="ARBA00023239"/>
    </source>
</evidence>
<comment type="similarity">
    <text evidence="3">In the central section; belongs to the 3-hydroxyacyl-CoA dehydrogenase family.</text>
</comment>
<keyword evidence="7" id="KW-0560">Oxidoreductase</keyword>
<evidence type="ECO:0000313" key="15">
    <source>
        <dbReference type="EMBL" id="NHA70079.1"/>
    </source>
</evidence>
<comment type="caution">
    <text evidence="15">The sequence shown here is derived from an EMBL/GenBank/DDBJ whole genome shotgun (WGS) entry which is preliminary data.</text>
</comment>
<dbReference type="GO" id="GO:0070403">
    <property type="term" value="F:NAD+ binding"/>
    <property type="evidence" value="ECO:0007669"/>
    <property type="project" value="InterPro"/>
</dbReference>
<dbReference type="InterPro" id="IPR050136">
    <property type="entry name" value="FA_oxidation_alpha_subunit"/>
</dbReference>
<keyword evidence="11" id="KW-0511">Multifunctional enzyme</keyword>
<dbReference type="InterPro" id="IPR036291">
    <property type="entry name" value="NAD(P)-bd_dom_sf"/>
</dbReference>
<dbReference type="PANTHER" id="PTHR43612:SF3">
    <property type="entry name" value="TRIFUNCTIONAL ENZYME SUBUNIT ALPHA, MITOCHONDRIAL"/>
    <property type="match status" value="1"/>
</dbReference>
<gene>
    <name evidence="15" type="ORF">EPD83_018775</name>
</gene>
<keyword evidence="5" id="KW-0276">Fatty acid metabolism</keyword>
<evidence type="ECO:0000256" key="8">
    <source>
        <dbReference type="ARBA" id="ARBA00023027"/>
    </source>
</evidence>
<dbReference type="FunFam" id="3.40.50.720:FF:000009">
    <property type="entry name" value="Fatty oxidation complex, alpha subunit"/>
    <property type="match status" value="1"/>
</dbReference>
<dbReference type="SUPFAM" id="SSF52096">
    <property type="entry name" value="ClpP/crotonase"/>
    <property type="match status" value="1"/>
</dbReference>
<evidence type="ECO:0000256" key="5">
    <source>
        <dbReference type="ARBA" id="ARBA00022832"/>
    </source>
</evidence>
<evidence type="ECO:0000259" key="14">
    <source>
        <dbReference type="Pfam" id="PF02737"/>
    </source>
</evidence>
<dbReference type="PANTHER" id="PTHR43612">
    <property type="entry name" value="TRIFUNCTIONAL ENZYME SUBUNIT ALPHA"/>
    <property type="match status" value="1"/>
</dbReference>
<dbReference type="InterPro" id="IPR001753">
    <property type="entry name" value="Enoyl-CoA_hydra/iso"/>
</dbReference>
<reference evidence="15" key="1">
    <citation type="submission" date="2020-03" db="EMBL/GenBank/DDBJ databases">
        <title>Phycicoccus flavus sp. nov., a novel endophytic actinobacterium isolated from branch of Kandelia candel.</title>
        <authorList>
            <person name="Tuo L."/>
        </authorList>
    </citation>
    <scope>NUCLEOTIDE SEQUENCE</scope>
    <source>
        <strain evidence="15">CMS6Z-2</strain>
    </source>
</reference>
<evidence type="ECO:0000256" key="4">
    <source>
        <dbReference type="ARBA" id="ARBA00009463"/>
    </source>
</evidence>
<evidence type="ECO:0000256" key="7">
    <source>
        <dbReference type="ARBA" id="ARBA00023002"/>
    </source>
</evidence>
<evidence type="ECO:0000256" key="9">
    <source>
        <dbReference type="ARBA" id="ARBA00023098"/>
    </source>
</evidence>
<keyword evidence="10" id="KW-0456">Lyase</keyword>
<evidence type="ECO:0000256" key="11">
    <source>
        <dbReference type="ARBA" id="ARBA00023268"/>
    </source>
</evidence>
<evidence type="ECO:0000256" key="3">
    <source>
        <dbReference type="ARBA" id="ARBA00007005"/>
    </source>
</evidence>
<dbReference type="Gene3D" id="1.10.1040.50">
    <property type="match status" value="1"/>
</dbReference>
<dbReference type="GO" id="GO:0006635">
    <property type="term" value="P:fatty acid beta-oxidation"/>
    <property type="evidence" value="ECO:0007669"/>
    <property type="project" value="UniProtKB-ARBA"/>
</dbReference>
<comment type="pathway">
    <text evidence="2">Lipid metabolism; butanoate metabolism.</text>
</comment>
<dbReference type="SUPFAM" id="SSF51735">
    <property type="entry name" value="NAD(P)-binding Rossmann-fold domains"/>
    <property type="match status" value="1"/>
</dbReference>
<dbReference type="Gene3D" id="3.90.226.10">
    <property type="entry name" value="2-enoyl-CoA Hydratase, Chain A, domain 1"/>
    <property type="match status" value="1"/>
</dbReference>
<dbReference type="FunFam" id="1.10.1040.50:FF:000005">
    <property type="entry name" value="Probable 3-hydroxyacyl-CoA dehydrogenase"/>
    <property type="match status" value="1"/>
</dbReference>
<comment type="pathway">
    <text evidence="1">Lipid metabolism; fatty acid beta-oxidation.</text>
</comment>
<proteinExistence type="inferred from homology"/>
<evidence type="ECO:0000256" key="1">
    <source>
        <dbReference type="ARBA" id="ARBA00005005"/>
    </source>
</evidence>
<keyword evidence="16" id="KW-1185">Reference proteome</keyword>
<dbReference type="Proteomes" id="UP000287866">
    <property type="component" value="Unassembled WGS sequence"/>
</dbReference>
<protein>
    <submittedName>
        <fullName evidence="15">3-hydroxyacyl-CoA dehydrogenase</fullName>
    </submittedName>
</protein>
<comment type="similarity">
    <text evidence="4">Belongs to the 3-hydroxyacyl-CoA dehydrogenase family.</text>
</comment>
<name>A0A8T6R6C9_9MICO</name>
<dbReference type="InterPro" id="IPR006176">
    <property type="entry name" value="3-OHacyl-CoA_DH_NAD-bd"/>
</dbReference>
<dbReference type="CDD" id="cd06558">
    <property type="entry name" value="crotonase-like"/>
    <property type="match status" value="1"/>
</dbReference>
<organism evidence="15 16">
    <name type="scientific">Phycicoccus flavus</name>
    <dbReference type="NCBI Taxonomy" id="2502783"/>
    <lineage>
        <taxon>Bacteria</taxon>
        <taxon>Bacillati</taxon>
        <taxon>Actinomycetota</taxon>
        <taxon>Actinomycetes</taxon>
        <taxon>Micrococcales</taxon>
        <taxon>Intrasporangiaceae</taxon>
        <taxon>Phycicoccus</taxon>
    </lineage>
</organism>
<dbReference type="SUPFAM" id="SSF48179">
    <property type="entry name" value="6-phosphogluconate dehydrogenase C-terminal domain-like"/>
    <property type="match status" value="2"/>
</dbReference>
<sequence>DTAPEAARHIDHLKALMRRLELLGRPVVAAVNGSALGGGLEVALATHHRVVLDRPDVRLGVPEITLGLLPGGGGVSRLVRMLGLQPALTEWVLPGTRYRPAQAREKGVVDEVVATPAELLAAAKAWIREHPDAVQPWDVPGFRIPGGGADSPEVAAVLPAYAATLRKQTKGAPMPAPRAALAAAVEGSLVDLDTATRVETRYLVSLMADQVSKNMIGTFYDLQAVNAGASRPGGVPDFRAATVGVVGAGMMGAAIAYAFARTGVDVVLTDVTTETAVRGKGHAERLEAKARERGRTTEEKSAALLARITPTADVADLAGADLVVEAVVESVEVKQQVLREVCAVAGPDAVLASNTSTLPITLLAEGLEAPERVVGLHFFSPADRMPLVEVVRGGRTDDGTVARAFDVVRQIGKTPIVVRDGRGFFTSRVIGRFLDEGVAAVGEGVEPAFVEQAALQAGYPTGPLQLMDELTLTLPRRIRQEARAAVEASGGTWTPHGAEAVLDALVDEDGRTGRSGGAGFYDYDASGTRVRLWPGLRERYSSGTTTIPMRDLQERMLFAEALDAVRCLDDGVLTSVADANVGSLQGIGFPPWTGGVLQYVNQYEGGPAGFVQRARELAATYGPHFEPPASLVELAASGGRYR</sequence>
<evidence type="ECO:0000313" key="16">
    <source>
        <dbReference type="Proteomes" id="UP000287866"/>
    </source>
</evidence>
<dbReference type="InterPro" id="IPR029045">
    <property type="entry name" value="ClpP/crotonase-like_dom_sf"/>
</dbReference>
<evidence type="ECO:0000256" key="6">
    <source>
        <dbReference type="ARBA" id="ARBA00022963"/>
    </source>
</evidence>
<keyword evidence="9" id="KW-0443">Lipid metabolism</keyword>
<evidence type="ECO:0000256" key="2">
    <source>
        <dbReference type="ARBA" id="ARBA00005086"/>
    </source>
</evidence>
<dbReference type="Pfam" id="PF02737">
    <property type="entry name" value="3HCDH_N"/>
    <property type="match status" value="1"/>
</dbReference>
<dbReference type="InterPro" id="IPR006108">
    <property type="entry name" value="3HC_DH_C"/>
</dbReference>
<feature type="non-terminal residue" evidence="15">
    <location>
        <position position="1"/>
    </location>
</feature>
<evidence type="ECO:0000259" key="13">
    <source>
        <dbReference type="Pfam" id="PF00725"/>
    </source>
</evidence>
<dbReference type="GO" id="GO:0016509">
    <property type="term" value="F:long-chain (3S)-3-hydroxyacyl-CoA dehydrogenase (NAD+) activity"/>
    <property type="evidence" value="ECO:0007669"/>
    <property type="project" value="TreeGrafter"/>
</dbReference>
<feature type="domain" description="3-hydroxyacyl-CoA dehydrogenase NAD binding" evidence="14">
    <location>
        <begin position="242"/>
        <end position="420"/>
    </location>
</feature>
<accession>A0A8T6R6C9</accession>
<keyword evidence="6" id="KW-0442">Lipid degradation</keyword>
<evidence type="ECO:0000256" key="12">
    <source>
        <dbReference type="ARBA" id="ARBA00049556"/>
    </source>
</evidence>
<dbReference type="AlphaFoldDB" id="A0A8T6R6C9"/>